<gene>
    <name evidence="7" type="ORF">FHR34_006081</name>
</gene>
<dbReference type="SUPFAM" id="SSF103473">
    <property type="entry name" value="MFS general substrate transporter"/>
    <property type="match status" value="1"/>
</dbReference>
<keyword evidence="5 6" id="KW-0472">Membrane</keyword>
<feature type="transmembrane region" description="Helical" evidence="6">
    <location>
        <begin position="249"/>
        <end position="270"/>
    </location>
</feature>
<evidence type="ECO:0000256" key="2">
    <source>
        <dbReference type="ARBA" id="ARBA00022475"/>
    </source>
</evidence>
<dbReference type="GO" id="GO:0022857">
    <property type="term" value="F:transmembrane transporter activity"/>
    <property type="evidence" value="ECO:0007669"/>
    <property type="project" value="InterPro"/>
</dbReference>
<name>A0A7W7VYI8_KITKI</name>
<evidence type="ECO:0000256" key="3">
    <source>
        <dbReference type="ARBA" id="ARBA00022692"/>
    </source>
</evidence>
<evidence type="ECO:0000256" key="5">
    <source>
        <dbReference type="ARBA" id="ARBA00023136"/>
    </source>
</evidence>
<comment type="caution">
    <text evidence="7">The sequence shown here is derived from an EMBL/GenBank/DDBJ whole genome shotgun (WGS) entry which is preliminary data.</text>
</comment>
<organism evidence="7 8">
    <name type="scientific">Kitasatospora kifunensis</name>
    <name type="common">Streptomyces kifunensis</name>
    <dbReference type="NCBI Taxonomy" id="58351"/>
    <lineage>
        <taxon>Bacteria</taxon>
        <taxon>Bacillati</taxon>
        <taxon>Actinomycetota</taxon>
        <taxon>Actinomycetes</taxon>
        <taxon>Kitasatosporales</taxon>
        <taxon>Streptomycetaceae</taxon>
        <taxon>Kitasatospora</taxon>
    </lineage>
</organism>
<feature type="transmembrane region" description="Helical" evidence="6">
    <location>
        <begin position="303"/>
        <end position="322"/>
    </location>
</feature>
<protein>
    <submittedName>
        <fullName evidence="7">MFS family permease</fullName>
    </submittedName>
</protein>
<evidence type="ECO:0000313" key="7">
    <source>
        <dbReference type="EMBL" id="MBB4927088.1"/>
    </source>
</evidence>
<keyword evidence="2" id="KW-1003">Cell membrane</keyword>
<comment type="subcellular location">
    <subcellularLocation>
        <location evidence="1">Cell membrane</location>
        <topology evidence="1">Multi-pass membrane protein</topology>
    </subcellularLocation>
</comment>
<sequence length="451" mass="45766">MTHPLRLRTFRLLFIGRTLSAIGDAVVPTALTLAVTRATGSAAALATVLGCALVPKLLLLPIGGVAADRWDARRVALATDLLRCLCQLSVSLELLGGRPVLSHLAAASMVGGAASAFAMPTRLPLVTGTVDGPARLKANALTASATSLIQLCGPALAGLLIYTVGAGSAFLLDAASFLVSATMLAMIQVRRTPIARRTLRADLIEGWSEVRSRDWYWSSLVAHSVWNGAAAVLATLGPLIAVRRLGGDGAWIAVLEAGAVGLTVGSLLAGRLTPRRPVLIGNLALAGYAIPLLLLALGAPLPLLVAGYAVAMGALGFLNPVWQTAVQQHIPAHVLARVSSYDWLLSLAAMPVGYALAPMAAKAWGASVPLVIAAVLVGGTCLATTAFPGVRRLTTTVAEPTGITAAEAAAEASGAVPTNRTNPTTIGAGTTTGSAAACISASGEHAAAGRP</sequence>
<feature type="transmembrane region" description="Helical" evidence="6">
    <location>
        <begin position="367"/>
        <end position="387"/>
    </location>
</feature>
<dbReference type="CDD" id="cd06173">
    <property type="entry name" value="MFS_MefA_like"/>
    <property type="match status" value="1"/>
</dbReference>
<evidence type="ECO:0000256" key="1">
    <source>
        <dbReference type="ARBA" id="ARBA00004651"/>
    </source>
</evidence>
<dbReference type="InterPro" id="IPR022324">
    <property type="entry name" value="Bacilysin_exporter_BacE_put"/>
</dbReference>
<dbReference type="EMBL" id="JACHJV010000001">
    <property type="protein sequence ID" value="MBB4927088.1"/>
    <property type="molecule type" value="Genomic_DNA"/>
</dbReference>
<feature type="transmembrane region" description="Helical" evidence="6">
    <location>
        <begin position="277"/>
        <end position="297"/>
    </location>
</feature>
<dbReference type="GO" id="GO:0005886">
    <property type="term" value="C:plasma membrane"/>
    <property type="evidence" value="ECO:0007669"/>
    <property type="project" value="UniProtKB-SubCell"/>
</dbReference>
<feature type="transmembrane region" description="Helical" evidence="6">
    <location>
        <begin position="12"/>
        <end position="36"/>
    </location>
</feature>
<feature type="transmembrane region" description="Helical" evidence="6">
    <location>
        <begin position="215"/>
        <end position="237"/>
    </location>
</feature>
<reference evidence="7 8" key="1">
    <citation type="submission" date="2020-08" db="EMBL/GenBank/DDBJ databases">
        <title>Sequencing the genomes of 1000 actinobacteria strains.</title>
        <authorList>
            <person name="Klenk H.-P."/>
        </authorList>
    </citation>
    <scope>NUCLEOTIDE SEQUENCE [LARGE SCALE GENOMIC DNA]</scope>
    <source>
        <strain evidence="7 8">DSM 41654</strain>
    </source>
</reference>
<evidence type="ECO:0000313" key="8">
    <source>
        <dbReference type="Proteomes" id="UP000540506"/>
    </source>
</evidence>
<dbReference type="PANTHER" id="PTHR23513">
    <property type="entry name" value="INTEGRAL MEMBRANE EFFLUX PROTEIN-RELATED"/>
    <property type="match status" value="1"/>
</dbReference>
<proteinExistence type="predicted"/>
<dbReference type="InterPro" id="IPR036259">
    <property type="entry name" value="MFS_trans_sf"/>
</dbReference>
<feature type="transmembrane region" description="Helical" evidence="6">
    <location>
        <begin position="140"/>
        <end position="162"/>
    </location>
</feature>
<keyword evidence="4 6" id="KW-1133">Transmembrane helix</keyword>
<feature type="transmembrane region" description="Helical" evidence="6">
    <location>
        <begin position="42"/>
        <end position="63"/>
    </location>
</feature>
<dbReference type="Gene3D" id="1.20.1250.20">
    <property type="entry name" value="MFS general substrate transporter like domains"/>
    <property type="match status" value="1"/>
</dbReference>
<dbReference type="Proteomes" id="UP000540506">
    <property type="component" value="Unassembled WGS sequence"/>
</dbReference>
<dbReference type="PRINTS" id="PR01988">
    <property type="entry name" value="EXPORTERBACE"/>
</dbReference>
<keyword evidence="3 6" id="KW-0812">Transmembrane</keyword>
<dbReference type="Pfam" id="PF07690">
    <property type="entry name" value="MFS_1"/>
    <property type="match status" value="1"/>
</dbReference>
<keyword evidence="8" id="KW-1185">Reference proteome</keyword>
<dbReference type="AlphaFoldDB" id="A0A7W7VYI8"/>
<evidence type="ECO:0000256" key="4">
    <source>
        <dbReference type="ARBA" id="ARBA00022989"/>
    </source>
</evidence>
<dbReference type="RefSeq" id="WP_184941029.1">
    <property type="nucleotide sequence ID" value="NZ_JACHJV010000001.1"/>
</dbReference>
<feature type="transmembrane region" description="Helical" evidence="6">
    <location>
        <begin position="343"/>
        <end position="361"/>
    </location>
</feature>
<dbReference type="PANTHER" id="PTHR23513:SF11">
    <property type="entry name" value="STAPHYLOFERRIN A TRANSPORTER"/>
    <property type="match status" value="1"/>
</dbReference>
<feature type="transmembrane region" description="Helical" evidence="6">
    <location>
        <begin position="168"/>
        <end position="187"/>
    </location>
</feature>
<evidence type="ECO:0000256" key="6">
    <source>
        <dbReference type="SAM" id="Phobius"/>
    </source>
</evidence>
<dbReference type="InterPro" id="IPR011701">
    <property type="entry name" value="MFS"/>
</dbReference>
<accession>A0A7W7VYI8</accession>